<dbReference type="EMBL" id="BAABME010000350">
    <property type="protein sequence ID" value="GAA0142016.1"/>
    <property type="molecule type" value="Genomic_DNA"/>
</dbReference>
<name>A0AAV3NT95_LITER</name>
<keyword evidence="3" id="KW-1185">Reference proteome</keyword>
<dbReference type="Proteomes" id="UP001454036">
    <property type="component" value="Unassembled WGS sequence"/>
</dbReference>
<evidence type="ECO:0000256" key="1">
    <source>
        <dbReference type="SAM" id="MobiDB-lite"/>
    </source>
</evidence>
<proteinExistence type="predicted"/>
<organism evidence="2 3">
    <name type="scientific">Lithospermum erythrorhizon</name>
    <name type="common">Purple gromwell</name>
    <name type="synonym">Lithospermum officinale var. erythrorhizon</name>
    <dbReference type="NCBI Taxonomy" id="34254"/>
    <lineage>
        <taxon>Eukaryota</taxon>
        <taxon>Viridiplantae</taxon>
        <taxon>Streptophyta</taxon>
        <taxon>Embryophyta</taxon>
        <taxon>Tracheophyta</taxon>
        <taxon>Spermatophyta</taxon>
        <taxon>Magnoliopsida</taxon>
        <taxon>eudicotyledons</taxon>
        <taxon>Gunneridae</taxon>
        <taxon>Pentapetalae</taxon>
        <taxon>asterids</taxon>
        <taxon>lamiids</taxon>
        <taxon>Boraginales</taxon>
        <taxon>Boraginaceae</taxon>
        <taxon>Boraginoideae</taxon>
        <taxon>Lithospermeae</taxon>
        <taxon>Lithospermum</taxon>
    </lineage>
</organism>
<protein>
    <submittedName>
        <fullName evidence="2">Uncharacterized protein</fullName>
    </submittedName>
</protein>
<sequence length="80" mass="8946">MPLSLSDDSNSPLLLFLGCLRILGFSRWPHYPVPSNLGPERRTSPIASQSGDLKRAQAERDVADRAAFAVRQEREGLRRV</sequence>
<accession>A0AAV3NT95</accession>
<reference evidence="2 3" key="1">
    <citation type="submission" date="2024-01" db="EMBL/GenBank/DDBJ databases">
        <title>The complete chloroplast genome sequence of Lithospermum erythrorhizon: insights into the phylogenetic relationship among Boraginaceae species and the maternal lineages of purple gromwells.</title>
        <authorList>
            <person name="Okada T."/>
            <person name="Watanabe K."/>
        </authorList>
    </citation>
    <scope>NUCLEOTIDE SEQUENCE [LARGE SCALE GENOMIC DNA]</scope>
</reference>
<dbReference type="AlphaFoldDB" id="A0AAV3NT95"/>
<evidence type="ECO:0000313" key="3">
    <source>
        <dbReference type="Proteomes" id="UP001454036"/>
    </source>
</evidence>
<comment type="caution">
    <text evidence="2">The sequence shown here is derived from an EMBL/GenBank/DDBJ whole genome shotgun (WGS) entry which is preliminary data.</text>
</comment>
<evidence type="ECO:0000313" key="2">
    <source>
        <dbReference type="EMBL" id="GAA0142016.1"/>
    </source>
</evidence>
<feature type="region of interest" description="Disordered" evidence="1">
    <location>
        <begin position="34"/>
        <end position="56"/>
    </location>
</feature>
<gene>
    <name evidence="2" type="ORF">LIER_03017</name>
</gene>